<keyword evidence="1" id="KW-0175">Coiled coil</keyword>
<dbReference type="Proteomes" id="UP000240920">
    <property type="component" value="Segment"/>
</dbReference>
<dbReference type="EMBL" id="KU686199">
    <property type="protein sequence ID" value="AOV58992.1"/>
    <property type="molecule type" value="Genomic_DNA"/>
</dbReference>
<keyword evidence="5" id="KW-1185">Reference proteome</keyword>
<feature type="compositionally biased region" description="Polar residues" evidence="2">
    <location>
        <begin position="105"/>
        <end position="117"/>
    </location>
</feature>
<sequence>MKFNTPAPQDIVRWYRAGVPGGGQRDHIFDRLKAKITGKKAADGTHYFKMHDRQLSDKDADIIIANMKQDEDGYPMLETGSTSGEDERRYQEWIIERYLPVKQASSTEGFTDTTVSNEQKEEAVEEEAEEVVEKAEEEVKENIEEAAEVVDEALEDAPIEEVEVPEFEASKPEEPQEEQPDLSDIVDLLPPGMLAAVNQQTGSNYEKTPKKQKASSGAVSNTKILSTLTTSLDAIAGTLSSIDGELKKQNVMLGEALGSTVTNLQEIETSHEGLNSKFDAILGAFQAQTAAAEEALEDAKREKIEAAAEQQTDTAGTFGLGKLPDPSKFNIPGFLKKWARDLLGKLWKRFAPKKLRAITRLFRTKVARLLSRFAPKNIAKQLARKAFGTTAEAGRRGVGRAVTRKALQVGGRKLAQSAAVQATQQFVKKAALGLMRPIFSRIPIFGGLIDFAVSLMLGEDPGRAAAKAIGATIGAALGTFIPIPIAGTIIGGVVGDLVGGGLYDAITGGKPSEPTGDPQATESGAPTSFADQSGGLGTPDPAPPQQKETGGLTKPGWAIMHGTEAIVPADQYESGTENQDMAGKALSPIGGALIAASSSFLTQAGPAAALVAPMFKQVAGSLTNVFDVPATLAQTNVGGSFAGIDTAVKEGKKKAIEPEDDENINPDEFGPEGGTVKEPESLLEKMKGGITNFFGGALRLFGITMPPEVDVGNDTGDGGSVGGDGKFIQGNSGASYGIHFHIAPGSYEDGNITDPSGNADARAVAEKVINHYKGKKSIYIGRLGYTVKESDTPAIIKEKVKRGQEVHTAGGSQGGIDLQIGGAYMPGAKVPFPLNTEGMQYRQGGFGVVAKVSGSNASVAHGLYDEKGNQAPQEGEAMYGKGGDTPSVPTQITVGDRGSEKVMKNMVASFRPVSDMLDAYNASTTTTELIQATKQYAPEILMYDDTQSGGDSQPVIIIQQAPPQPAMSRGGSTIIGGGRKTNTTKTLVMQKLLA</sequence>
<dbReference type="EMBL" id="KU686197">
    <property type="protein sequence ID" value="AOV58514.1"/>
    <property type="molecule type" value="Genomic_DNA"/>
</dbReference>
<dbReference type="RefSeq" id="YP_009321272.1">
    <property type="nucleotide sequence ID" value="NC_031906.1"/>
</dbReference>
<feature type="compositionally biased region" description="Polar residues" evidence="2">
    <location>
        <begin position="518"/>
        <end position="531"/>
    </location>
</feature>
<dbReference type="GeneID" id="30306299"/>
<evidence type="ECO:0000313" key="5">
    <source>
        <dbReference type="Proteomes" id="UP000204537"/>
    </source>
</evidence>
<dbReference type="KEGG" id="vg:30306299"/>
<name>A0A1D8KIU5_9CAUD</name>
<dbReference type="Proteomes" id="UP000204537">
    <property type="component" value="Segment"/>
</dbReference>
<accession>A0A1D8KIU5</accession>
<feature type="coiled-coil region" evidence="1">
    <location>
        <begin position="282"/>
        <end position="312"/>
    </location>
</feature>
<reference evidence="5 6" key="1">
    <citation type="journal article" date="2016" name="Virology">
        <title>The genomic content and context of auxiliary metabolic genes in marine cyanomyoviruses.</title>
        <authorList>
            <person name="Crummett L.T."/>
            <person name="Puxty R.J."/>
            <person name="Weihe C."/>
            <person name="Marston M.F."/>
            <person name="Martiny J.B."/>
        </authorList>
    </citation>
    <scope>NUCLEOTIDE SEQUENCE [LARGE SCALE GENOMIC DNA]</scope>
    <source>
        <strain evidence="3">0808SB25</strain>
        <strain evidence="4">1010CC42</strain>
    </source>
</reference>
<feature type="region of interest" description="Disordered" evidence="2">
    <location>
        <begin position="653"/>
        <end position="677"/>
    </location>
</feature>
<gene>
    <name evidence="4" type="ORF">C421010_009</name>
    <name evidence="3" type="ORF">S250808_009</name>
</gene>
<organism evidence="3 6">
    <name type="scientific">Synechococcus phage S-CAM3</name>
    <dbReference type="NCBI Taxonomy" id="1883366"/>
    <lineage>
        <taxon>Viruses</taxon>
        <taxon>Duplodnaviria</taxon>
        <taxon>Heunggongvirae</taxon>
        <taxon>Uroviricota</taxon>
        <taxon>Caudoviricetes</taxon>
        <taxon>Pantevenvirales</taxon>
        <taxon>Kyanoviridae</taxon>
        <taxon>Charybdisvirus</taxon>
        <taxon>Charybdisvirus scam3</taxon>
    </lineage>
</organism>
<evidence type="ECO:0000256" key="1">
    <source>
        <dbReference type="SAM" id="Coils"/>
    </source>
</evidence>
<feature type="region of interest" description="Disordered" evidence="2">
    <location>
        <begin position="105"/>
        <end position="127"/>
    </location>
</feature>
<protein>
    <submittedName>
        <fullName evidence="3">Uncharacterized protein</fullName>
    </submittedName>
</protein>
<evidence type="ECO:0000313" key="3">
    <source>
        <dbReference type="EMBL" id="AOV58514.1"/>
    </source>
</evidence>
<evidence type="ECO:0000313" key="4">
    <source>
        <dbReference type="EMBL" id="AOV58992.1"/>
    </source>
</evidence>
<evidence type="ECO:0000313" key="6">
    <source>
        <dbReference type="Proteomes" id="UP000240920"/>
    </source>
</evidence>
<feature type="region of interest" description="Disordered" evidence="2">
    <location>
        <begin position="508"/>
        <end position="555"/>
    </location>
</feature>
<evidence type="ECO:0000256" key="2">
    <source>
        <dbReference type="SAM" id="MobiDB-lite"/>
    </source>
</evidence>
<proteinExistence type="predicted"/>
<feature type="region of interest" description="Disordered" evidence="2">
    <location>
        <begin position="163"/>
        <end position="184"/>
    </location>
</feature>
<dbReference type="OrthoDB" id="31589at10239"/>